<dbReference type="Proteomes" id="UP000509327">
    <property type="component" value="Chromosome"/>
</dbReference>
<organism evidence="2 3">
    <name type="scientific">Paenibacillus barcinonensis</name>
    <dbReference type="NCBI Taxonomy" id="198119"/>
    <lineage>
        <taxon>Bacteria</taxon>
        <taxon>Bacillati</taxon>
        <taxon>Bacillota</taxon>
        <taxon>Bacilli</taxon>
        <taxon>Bacillales</taxon>
        <taxon>Paenibacillaceae</taxon>
        <taxon>Paenibacillus</taxon>
    </lineage>
</organism>
<feature type="compositionally biased region" description="Basic and acidic residues" evidence="1">
    <location>
        <begin position="76"/>
        <end position="92"/>
    </location>
</feature>
<feature type="region of interest" description="Disordered" evidence="1">
    <location>
        <begin position="73"/>
        <end position="92"/>
    </location>
</feature>
<evidence type="ECO:0000313" key="2">
    <source>
        <dbReference type="EMBL" id="QKS60068.1"/>
    </source>
</evidence>
<accession>A0ABX6QD02</accession>
<evidence type="ECO:0000256" key="1">
    <source>
        <dbReference type="SAM" id="MobiDB-lite"/>
    </source>
</evidence>
<sequence>MDYVMLYLKPELVEEIMGKKELRFSTPIVYDPKLARSILMLNDAVQRRQDEAECSSRLYDLVQLLAEEEQPSTLRKPQDGLVRKAVEHRNRY</sequence>
<dbReference type="EMBL" id="CP054614">
    <property type="protein sequence ID" value="QKS60068.1"/>
    <property type="molecule type" value="Genomic_DNA"/>
</dbReference>
<keyword evidence="3" id="KW-1185">Reference proteome</keyword>
<protein>
    <submittedName>
        <fullName evidence="2">Uncharacterized protein</fullName>
    </submittedName>
</protein>
<evidence type="ECO:0000313" key="3">
    <source>
        <dbReference type="Proteomes" id="UP000509327"/>
    </source>
</evidence>
<name>A0ABX6QD02_PAEBA</name>
<reference evidence="2 3" key="1">
    <citation type="submission" date="2020-06" db="EMBL/GenBank/DDBJ databases">
        <title>Complete genome of Paenibacillus barcinonensis KACC11450.</title>
        <authorList>
            <person name="Kim M."/>
            <person name="Park Y.-J."/>
            <person name="Shin J.-H."/>
        </authorList>
    </citation>
    <scope>NUCLEOTIDE SEQUENCE [LARGE SCALE GENOMIC DNA]</scope>
    <source>
        <strain evidence="2 3">KACC11450</strain>
    </source>
</reference>
<proteinExistence type="predicted"/>
<gene>
    <name evidence="2" type="ORF">HUB98_10170</name>
</gene>